<dbReference type="Proteomes" id="UP001595957">
    <property type="component" value="Unassembled WGS sequence"/>
</dbReference>
<evidence type="ECO:0000256" key="1">
    <source>
        <dbReference type="SAM" id="MobiDB-lite"/>
    </source>
</evidence>
<organism evidence="2 3">
    <name type="scientific">Sphingobium tyrosinilyticum</name>
    <dbReference type="NCBI Taxonomy" id="2715436"/>
    <lineage>
        <taxon>Bacteria</taxon>
        <taxon>Pseudomonadati</taxon>
        <taxon>Pseudomonadota</taxon>
        <taxon>Alphaproteobacteria</taxon>
        <taxon>Sphingomonadales</taxon>
        <taxon>Sphingomonadaceae</taxon>
        <taxon>Sphingobium</taxon>
    </lineage>
</organism>
<keyword evidence="3" id="KW-1185">Reference proteome</keyword>
<name>A0ABV9F5U3_9SPHN</name>
<sequence length="115" mass="12489">MPVITIQLEEELHRRLKRRAATANLSISALVRPLIEDVAVGRGGYIFTGLDELMGVAVQTYALLAEMAVDHSPQLLARGTANARLMLRDRGLLDPSEDPLADIGRVGSRQGEDGQ</sequence>
<gene>
    <name evidence="2" type="ORF">ACFO3E_15605</name>
</gene>
<dbReference type="RefSeq" id="WP_380805960.1">
    <property type="nucleotide sequence ID" value="NZ_JBHSFZ010000048.1"/>
</dbReference>
<dbReference type="EMBL" id="JBHSFZ010000048">
    <property type="protein sequence ID" value="MFC4595599.1"/>
    <property type="molecule type" value="Genomic_DNA"/>
</dbReference>
<dbReference type="InterPro" id="IPR010985">
    <property type="entry name" value="Ribbon_hlx_hlx"/>
</dbReference>
<feature type="region of interest" description="Disordered" evidence="1">
    <location>
        <begin position="93"/>
        <end position="115"/>
    </location>
</feature>
<evidence type="ECO:0000313" key="3">
    <source>
        <dbReference type="Proteomes" id="UP001595957"/>
    </source>
</evidence>
<dbReference type="SUPFAM" id="SSF47598">
    <property type="entry name" value="Ribbon-helix-helix"/>
    <property type="match status" value="1"/>
</dbReference>
<accession>A0ABV9F5U3</accession>
<comment type="caution">
    <text evidence="2">The sequence shown here is derived from an EMBL/GenBank/DDBJ whole genome shotgun (WGS) entry which is preliminary data.</text>
</comment>
<protein>
    <submittedName>
        <fullName evidence="2">CopG family transcriptional regulator</fullName>
    </submittedName>
</protein>
<reference evidence="3" key="1">
    <citation type="journal article" date="2019" name="Int. J. Syst. Evol. Microbiol.">
        <title>The Global Catalogue of Microorganisms (GCM) 10K type strain sequencing project: providing services to taxonomists for standard genome sequencing and annotation.</title>
        <authorList>
            <consortium name="The Broad Institute Genomics Platform"/>
            <consortium name="The Broad Institute Genome Sequencing Center for Infectious Disease"/>
            <person name="Wu L."/>
            <person name="Ma J."/>
        </authorList>
    </citation>
    <scope>NUCLEOTIDE SEQUENCE [LARGE SCALE GENOMIC DNA]</scope>
    <source>
        <strain evidence="3">NBRC 103632</strain>
    </source>
</reference>
<proteinExistence type="predicted"/>
<evidence type="ECO:0000313" key="2">
    <source>
        <dbReference type="EMBL" id="MFC4595599.1"/>
    </source>
</evidence>